<sequence>MDSNQVRPDFIGFINLELLRSGKSMTSREVDNLDKCSHTSRGTINSPTITAFEDTPQKGEILTFHEHETVKLDMPHDDALVIALEVGGVALSKNFVDTGSSVNVISQETLRSLEQPAPKIRREATPLASFEGRTPLVTPDEGSSLSLSPMREVYVSNRRKDHTQKPETSSSLLHVRIPKNATEGGEYPTRMRPLGQRPRQRSIQYRPSGRKFP</sequence>
<dbReference type="EMBL" id="QGKX02000088">
    <property type="protein sequence ID" value="KAF3583271.1"/>
    <property type="molecule type" value="Genomic_DNA"/>
</dbReference>
<evidence type="ECO:0000313" key="3">
    <source>
        <dbReference type="Proteomes" id="UP000712600"/>
    </source>
</evidence>
<comment type="caution">
    <text evidence="2">The sequence shown here is derived from an EMBL/GenBank/DDBJ whole genome shotgun (WGS) entry which is preliminary data.</text>
</comment>
<accession>A0A8S9RQ60</accession>
<reference evidence="2" key="1">
    <citation type="submission" date="2019-12" db="EMBL/GenBank/DDBJ databases">
        <title>Genome sequencing and annotation of Brassica cretica.</title>
        <authorList>
            <person name="Studholme D.J."/>
            <person name="Sarris P."/>
        </authorList>
    </citation>
    <scope>NUCLEOTIDE SEQUENCE</scope>
    <source>
        <strain evidence="2">PFS-109/04</strain>
        <tissue evidence="2">Leaf</tissue>
    </source>
</reference>
<evidence type="ECO:0000313" key="2">
    <source>
        <dbReference type="EMBL" id="KAF3583271.1"/>
    </source>
</evidence>
<dbReference type="Proteomes" id="UP000712600">
    <property type="component" value="Unassembled WGS sequence"/>
</dbReference>
<dbReference type="AlphaFoldDB" id="A0A8S9RQ60"/>
<protein>
    <submittedName>
        <fullName evidence="2">Uncharacterized protein</fullName>
    </submittedName>
</protein>
<evidence type="ECO:0000256" key="1">
    <source>
        <dbReference type="SAM" id="MobiDB-lite"/>
    </source>
</evidence>
<proteinExistence type="predicted"/>
<gene>
    <name evidence="2" type="ORF">F2Q69_00028394</name>
</gene>
<feature type="region of interest" description="Disordered" evidence="1">
    <location>
        <begin position="156"/>
        <end position="213"/>
    </location>
</feature>
<name>A0A8S9RQ60_BRACR</name>
<organism evidence="2 3">
    <name type="scientific">Brassica cretica</name>
    <name type="common">Mustard</name>
    <dbReference type="NCBI Taxonomy" id="69181"/>
    <lineage>
        <taxon>Eukaryota</taxon>
        <taxon>Viridiplantae</taxon>
        <taxon>Streptophyta</taxon>
        <taxon>Embryophyta</taxon>
        <taxon>Tracheophyta</taxon>
        <taxon>Spermatophyta</taxon>
        <taxon>Magnoliopsida</taxon>
        <taxon>eudicotyledons</taxon>
        <taxon>Gunneridae</taxon>
        <taxon>Pentapetalae</taxon>
        <taxon>rosids</taxon>
        <taxon>malvids</taxon>
        <taxon>Brassicales</taxon>
        <taxon>Brassicaceae</taxon>
        <taxon>Brassiceae</taxon>
        <taxon>Brassica</taxon>
    </lineage>
</organism>